<accession>A0AAV6UXW2</accession>
<feature type="signal peptide" evidence="1">
    <location>
        <begin position="1"/>
        <end position="25"/>
    </location>
</feature>
<name>A0AAV6UXW2_9ARAC</name>
<gene>
    <name evidence="2" type="ORF">JTE90_018435</name>
</gene>
<evidence type="ECO:0000256" key="1">
    <source>
        <dbReference type="SAM" id="SignalP"/>
    </source>
</evidence>
<proteinExistence type="predicted"/>
<sequence>MVKLLVTPVVSLAAILVFINVNIQAEEQENKLLCNDKLMQKIDHVVTNIPEHVTQEILKCVQESQSDLETNEITVTCDTEVKKIPALYDNIIQYTFLFAQCGSSVVEEMKDTLSPSEKEKAASLENEGMQIFDIISELY</sequence>
<dbReference type="EMBL" id="JAFNEN010000220">
    <property type="protein sequence ID" value="KAG8189141.1"/>
    <property type="molecule type" value="Genomic_DNA"/>
</dbReference>
<comment type="caution">
    <text evidence="2">The sequence shown here is derived from an EMBL/GenBank/DDBJ whole genome shotgun (WGS) entry which is preliminary data.</text>
</comment>
<dbReference type="Proteomes" id="UP000827092">
    <property type="component" value="Unassembled WGS sequence"/>
</dbReference>
<reference evidence="2 3" key="1">
    <citation type="journal article" date="2022" name="Nat. Ecol. Evol.">
        <title>A masculinizing supergene underlies an exaggerated male reproductive morph in a spider.</title>
        <authorList>
            <person name="Hendrickx F."/>
            <person name="De Corte Z."/>
            <person name="Sonet G."/>
            <person name="Van Belleghem S.M."/>
            <person name="Kostlbacher S."/>
            <person name="Vangestel C."/>
        </authorList>
    </citation>
    <scope>NUCLEOTIDE SEQUENCE [LARGE SCALE GENOMIC DNA]</scope>
    <source>
        <strain evidence="2">W744_W776</strain>
    </source>
</reference>
<protein>
    <submittedName>
        <fullName evidence="2">Uncharacterized protein</fullName>
    </submittedName>
</protein>
<feature type="chain" id="PRO_5043630533" evidence="1">
    <location>
        <begin position="26"/>
        <end position="139"/>
    </location>
</feature>
<evidence type="ECO:0000313" key="3">
    <source>
        <dbReference type="Proteomes" id="UP000827092"/>
    </source>
</evidence>
<keyword evidence="3" id="KW-1185">Reference proteome</keyword>
<keyword evidence="1" id="KW-0732">Signal</keyword>
<dbReference type="AlphaFoldDB" id="A0AAV6UXW2"/>
<organism evidence="2 3">
    <name type="scientific">Oedothorax gibbosus</name>
    <dbReference type="NCBI Taxonomy" id="931172"/>
    <lineage>
        <taxon>Eukaryota</taxon>
        <taxon>Metazoa</taxon>
        <taxon>Ecdysozoa</taxon>
        <taxon>Arthropoda</taxon>
        <taxon>Chelicerata</taxon>
        <taxon>Arachnida</taxon>
        <taxon>Araneae</taxon>
        <taxon>Araneomorphae</taxon>
        <taxon>Entelegynae</taxon>
        <taxon>Araneoidea</taxon>
        <taxon>Linyphiidae</taxon>
        <taxon>Erigoninae</taxon>
        <taxon>Oedothorax</taxon>
    </lineage>
</organism>
<evidence type="ECO:0000313" key="2">
    <source>
        <dbReference type="EMBL" id="KAG8189141.1"/>
    </source>
</evidence>